<comment type="caution">
    <text evidence="1">The sequence shown here is derived from an EMBL/GenBank/DDBJ whole genome shotgun (WGS) entry which is preliminary data.</text>
</comment>
<dbReference type="RefSeq" id="WP_134843749.1">
    <property type="nucleotide sequence ID" value="NZ_DBFCIF010000403.1"/>
</dbReference>
<name>A0A4Y8VDY1_9BACT</name>
<evidence type="ECO:0000313" key="1">
    <source>
        <dbReference type="EMBL" id="TFH79226.1"/>
    </source>
</evidence>
<dbReference type="Proteomes" id="UP000297872">
    <property type="component" value="Unassembled WGS sequence"/>
</dbReference>
<reference evidence="1 2" key="1">
    <citation type="submission" date="2019-02" db="EMBL/GenBank/DDBJ databases">
        <title>Draft Genome Sequence of the Prevotella sp. BCRC 81118, Isolated from Human Feces.</title>
        <authorList>
            <person name="Huang C.-H."/>
        </authorList>
    </citation>
    <scope>NUCLEOTIDE SEQUENCE [LARGE SCALE GENOMIC DNA]</scope>
    <source>
        <strain evidence="1 2">BCRC 81118</strain>
    </source>
</reference>
<proteinExistence type="predicted"/>
<sequence>MAPNEYGVSQLRRLNRDLDAFYKFLYSQCNTVTEQDYNVFGQQLTSMLNTLKNLYISCKRMIKDCGASVEVEKLKMNYNALSELNNDIKNYRIKASKDAEWSLLLSEASLALKKIAAHD</sequence>
<keyword evidence="2" id="KW-1185">Reference proteome</keyword>
<organism evidence="1 2">
    <name type="scientific">Segatella hominis</name>
    <dbReference type="NCBI Taxonomy" id="2518605"/>
    <lineage>
        <taxon>Bacteria</taxon>
        <taxon>Pseudomonadati</taxon>
        <taxon>Bacteroidota</taxon>
        <taxon>Bacteroidia</taxon>
        <taxon>Bacteroidales</taxon>
        <taxon>Prevotellaceae</taxon>
        <taxon>Segatella</taxon>
    </lineage>
</organism>
<dbReference type="EMBL" id="SGVY01000027">
    <property type="protein sequence ID" value="TFH79226.1"/>
    <property type="molecule type" value="Genomic_DNA"/>
</dbReference>
<dbReference type="AlphaFoldDB" id="A0A4Y8VDY1"/>
<evidence type="ECO:0000313" key="2">
    <source>
        <dbReference type="Proteomes" id="UP000297872"/>
    </source>
</evidence>
<dbReference type="GeneID" id="302995681"/>
<protein>
    <submittedName>
        <fullName evidence="1">Uncharacterized protein</fullName>
    </submittedName>
</protein>
<accession>A0A4Y8VDY1</accession>
<gene>
    <name evidence="1" type="ORF">EXN75_10350</name>
</gene>